<dbReference type="PROSITE" id="PS00018">
    <property type="entry name" value="EF_HAND_1"/>
    <property type="match status" value="4"/>
</dbReference>
<dbReference type="PANTHER" id="PTHR10891">
    <property type="entry name" value="EF-HAND CALCIUM-BINDING DOMAIN CONTAINING PROTEIN"/>
    <property type="match status" value="1"/>
</dbReference>
<evidence type="ECO:0000256" key="1">
    <source>
        <dbReference type="ARBA" id="ARBA00003291"/>
    </source>
</evidence>
<dbReference type="InterPro" id="IPR039647">
    <property type="entry name" value="EF_hand_pair_protein_CML-like"/>
</dbReference>
<dbReference type="Proteomes" id="UP000652761">
    <property type="component" value="Unassembled WGS sequence"/>
</dbReference>
<keyword evidence="2" id="KW-0479">Metal-binding</keyword>
<evidence type="ECO:0000256" key="2">
    <source>
        <dbReference type="ARBA" id="ARBA00022723"/>
    </source>
</evidence>
<evidence type="ECO:0000313" key="8">
    <source>
        <dbReference type="Proteomes" id="UP000652761"/>
    </source>
</evidence>
<evidence type="ECO:0000256" key="4">
    <source>
        <dbReference type="ARBA" id="ARBA00022837"/>
    </source>
</evidence>
<dbReference type="SUPFAM" id="SSF47473">
    <property type="entry name" value="EF-hand"/>
    <property type="match status" value="1"/>
</dbReference>
<comment type="caution">
    <text evidence="7">The sequence shown here is derived from an EMBL/GenBank/DDBJ whole genome shotgun (WGS) entry which is preliminary data.</text>
</comment>
<feature type="chain" id="PRO_5032916499" description="EF-hand domain-containing protein" evidence="5">
    <location>
        <begin position="20"/>
        <end position="237"/>
    </location>
</feature>
<evidence type="ECO:0000259" key="6">
    <source>
        <dbReference type="PROSITE" id="PS50222"/>
    </source>
</evidence>
<dbReference type="CDD" id="cd00051">
    <property type="entry name" value="EFh"/>
    <property type="match status" value="2"/>
</dbReference>
<keyword evidence="4" id="KW-0106">Calcium</keyword>
<keyword evidence="8" id="KW-1185">Reference proteome</keyword>
<dbReference type="EMBL" id="NMUH01008956">
    <property type="protein sequence ID" value="MQM19495.1"/>
    <property type="molecule type" value="Genomic_DNA"/>
</dbReference>
<proteinExistence type="predicted"/>
<feature type="domain" description="EF-hand" evidence="6">
    <location>
        <begin position="71"/>
        <end position="106"/>
    </location>
</feature>
<feature type="signal peptide" evidence="5">
    <location>
        <begin position="1"/>
        <end position="19"/>
    </location>
</feature>
<protein>
    <recommendedName>
        <fullName evidence="6">EF-hand domain-containing protein</fullName>
    </recommendedName>
</protein>
<name>A0A843XK93_COLES</name>
<accession>A0A843XK93</accession>
<dbReference type="Gene3D" id="1.10.238.10">
    <property type="entry name" value="EF-hand"/>
    <property type="match status" value="2"/>
</dbReference>
<keyword evidence="5" id="KW-0732">Signal</keyword>
<dbReference type="OrthoDB" id="26525at2759"/>
<dbReference type="GO" id="GO:0005509">
    <property type="term" value="F:calcium ion binding"/>
    <property type="evidence" value="ECO:0007669"/>
    <property type="project" value="InterPro"/>
</dbReference>
<dbReference type="FunFam" id="1.10.238.10:FF:000089">
    <property type="entry name" value="calmodulin-like protein 3"/>
    <property type="match status" value="1"/>
</dbReference>
<keyword evidence="3" id="KW-0677">Repeat</keyword>
<dbReference type="InterPro" id="IPR002048">
    <property type="entry name" value="EF_hand_dom"/>
</dbReference>
<dbReference type="Pfam" id="PF13499">
    <property type="entry name" value="EF-hand_7"/>
    <property type="match status" value="2"/>
</dbReference>
<feature type="domain" description="EF-hand" evidence="6">
    <location>
        <begin position="199"/>
        <end position="234"/>
    </location>
</feature>
<dbReference type="SMART" id="SM00054">
    <property type="entry name" value="EFh"/>
    <property type="match status" value="4"/>
</dbReference>
<dbReference type="InterPro" id="IPR018247">
    <property type="entry name" value="EF_Hand_1_Ca_BS"/>
</dbReference>
<evidence type="ECO:0000313" key="7">
    <source>
        <dbReference type="EMBL" id="MQM19495.1"/>
    </source>
</evidence>
<evidence type="ECO:0000256" key="3">
    <source>
        <dbReference type="ARBA" id="ARBA00022737"/>
    </source>
</evidence>
<organism evidence="7 8">
    <name type="scientific">Colocasia esculenta</name>
    <name type="common">Wild taro</name>
    <name type="synonym">Arum esculentum</name>
    <dbReference type="NCBI Taxonomy" id="4460"/>
    <lineage>
        <taxon>Eukaryota</taxon>
        <taxon>Viridiplantae</taxon>
        <taxon>Streptophyta</taxon>
        <taxon>Embryophyta</taxon>
        <taxon>Tracheophyta</taxon>
        <taxon>Spermatophyta</taxon>
        <taxon>Magnoliopsida</taxon>
        <taxon>Liliopsida</taxon>
        <taxon>Araceae</taxon>
        <taxon>Aroideae</taxon>
        <taxon>Colocasieae</taxon>
        <taxon>Colocasia</taxon>
    </lineage>
</organism>
<dbReference type="AlphaFoldDB" id="A0A843XK93"/>
<gene>
    <name evidence="7" type="ORF">Taro_052500</name>
</gene>
<feature type="domain" description="EF-hand" evidence="6">
    <location>
        <begin position="107"/>
        <end position="142"/>
    </location>
</feature>
<dbReference type="PROSITE" id="PS50222">
    <property type="entry name" value="EF_HAND_2"/>
    <property type="match status" value="4"/>
</dbReference>
<evidence type="ECO:0000256" key="5">
    <source>
        <dbReference type="SAM" id="SignalP"/>
    </source>
</evidence>
<reference evidence="7" key="1">
    <citation type="submission" date="2017-07" db="EMBL/GenBank/DDBJ databases">
        <title>Taro Niue Genome Assembly and Annotation.</title>
        <authorList>
            <person name="Atibalentja N."/>
            <person name="Keating K."/>
            <person name="Fields C.J."/>
        </authorList>
    </citation>
    <scope>NUCLEOTIDE SEQUENCE</scope>
    <source>
        <strain evidence="7">Niue_2</strain>
        <tissue evidence="7">Leaf</tissue>
    </source>
</reference>
<comment type="function">
    <text evidence="1">Potential calcium sensor.</text>
</comment>
<dbReference type="InterPro" id="IPR011992">
    <property type="entry name" value="EF-hand-dom_pair"/>
</dbReference>
<sequence length="237" mass="25461">MGAVIFLLATAGLLTVVAAMISYNYLPSNKVKLWLCGVLRRAAPFLQEESVGVAVPTEVKKKKKGVVAVARGRAELERVFATFDKNGDGYITLEELEESLQKLGLSATSEELACLVEKLDANGDGLLDLGEFWELYNSVGGATATEEDEEPGTADGVAEEVGEGDLKEAFDVFDSNGDGLITVDELGKVLAALGLAPGATAARCREMIQKVDMDGDGMVSFEEFKRMMRGPKDRKLF</sequence>
<feature type="domain" description="EF-hand" evidence="6">
    <location>
        <begin position="161"/>
        <end position="196"/>
    </location>
</feature>